<dbReference type="Proteomes" id="UP000247150">
    <property type="component" value="Unassembled WGS sequence"/>
</dbReference>
<proteinExistence type="predicted"/>
<evidence type="ECO:0008006" key="4">
    <source>
        <dbReference type="Google" id="ProtNLM"/>
    </source>
</evidence>
<accession>A0A2V2ZZA6</accession>
<comment type="caution">
    <text evidence="2">The sequence shown here is derived from an EMBL/GenBank/DDBJ whole genome shotgun (WGS) entry which is preliminary data.</text>
</comment>
<dbReference type="EMBL" id="QGTW01000005">
    <property type="protein sequence ID" value="PWW28771.1"/>
    <property type="molecule type" value="Genomic_DNA"/>
</dbReference>
<gene>
    <name evidence="2" type="ORF">DFO73_1056</name>
</gene>
<name>A0A2V2ZZA6_9BACI</name>
<keyword evidence="1" id="KW-0472">Membrane</keyword>
<dbReference type="OrthoDB" id="2971941at2"/>
<organism evidence="2 3">
    <name type="scientific">Cytobacillus oceanisediminis</name>
    <dbReference type="NCBI Taxonomy" id="665099"/>
    <lineage>
        <taxon>Bacteria</taxon>
        <taxon>Bacillati</taxon>
        <taxon>Bacillota</taxon>
        <taxon>Bacilli</taxon>
        <taxon>Bacillales</taxon>
        <taxon>Bacillaceae</taxon>
        <taxon>Cytobacillus</taxon>
    </lineage>
</organism>
<reference evidence="2 3" key="1">
    <citation type="submission" date="2018-05" db="EMBL/GenBank/DDBJ databases">
        <title>Freshwater and sediment microbial communities from various areas in North America, analyzing microbe dynamics in response to fracking.</title>
        <authorList>
            <person name="Lamendella R."/>
        </authorList>
    </citation>
    <scope>NUCLEOTIDE SEQUENCE [LARGE SCALE GENOMIC DNA]</scope>
    <source>
        <strain evidence="2 3">15_TX</strain>
    </source>
</reference>
<dbReference type="AlphaFoldDB" id="A0A2V2ZZA6"/>
<dbReference type="RefSeq" id="WP_110064822.1">
    <property type="nucleotide sequence ID" value="NZ_QGTW01000005.1"/>
</dbReference>
<sequence>MKKLGLLMAGGASAIVLISNLGPMVGLAISAAILYFVFKQFLKAESTLAKVGYGIIGFIAFMATASNFPAILGLAAAYVLYLVYKKWNASSSIVKEEEHDPFANFEKQWAELKQN</sequence>
<keyword evidence="1" id="KW-1133">Transmembrane helix</keyword>
<evidence type="ECO:0000313" key="3">
    <source>
        <dbReference type="Proteomes" id="UP000247150"/>
    </source>
</evidence>
<feature type="transmembrane region" description="Helical" evidence="1">
    <location>
        <begin position="54"/>
        <end position="81"/>
    </location>
</feature>
<protein>
    <recommendedName>
        <fullName evidence="4">Lia operon protein LiaI</fullName>
    </recommendedName>
</protein>
<evidence type="ECO:0000313" key="2">
    <source>
        <dbReference type="EMBL" id="PWW28771.1"/>
    </source>
</evidence>
<feature type="transmembrane region" description="Helical" evidence="1">
    <location>
        <begin position="24"/>
        <end position="42"/>
    </location>
</feature>
<evidence type="ECO:0000256" key="1">
    <source>
        <dbReference type="SAM" id="Phobius"/>
    </source>
</evidence>
<keyword evidence="1" id="KW-0812">Transmembrane</keyword>